<dbReference type="OrthoDB" id="1524766at2"/>
<evidence type="ECO:0000313" key="3">
    <source>
        <dbReference type="Proteomes" id="UP000192266"/>
    </source>
</evidence>
<accession>A0A1W1USL6</accession>
<sequence length="132" mass="14371">MKRILLQLCAILWFALLAVGVQAQGESLGAVKGAIRNGSARDLSQFFGPTVELAFDGDKQSYSATQAEFVMKDFFAKNSPASFEYDHQKTSAESIQYAAGKYIGKTGSYQVFVQMKPIGGALVIDSINFTKE</sequence>
<name>A0A1W1USL6_9BACT</name>
<protein>
    <recommendedName>
        <fullName evidence="4">DUF4783 domain-containing protein</fullName>
    </recommendedName>
</protein>
<feature type="chain" id="PRO_5012935638" description="DUF4783 domain-containing protein" evidence="1">
    <location>
        <begin position="24"/>
        <end position="132"/>
    </location>
</feature>
<dbReference type="Proteomes" id="UP000192266">
    <property type="component" value="Unassembled WGS sequence"/>
</dbReference>
<dbReference type="RefSeq" id="WP_084443672.1">
    <property type="nucleotide sequence ID" value="NZ_FWWW01000039.1"/>
</dbReference>
<evidence type="ECO:0000313" key="2">
    <source>
        <dbReference type="EMBL" id="SMB84020.1"/>
    </source>
</evidence>
<reference evidence="2 3" key="1">
    <citation type="submission" date="2017-04" db="EMBL/GenBank/DDBJ databases">
        <authorList>
            <person name="Afonso C.L."/>
            <person name="Miller P.J."/>
            <person name="Scott M.A."/>
            <person name="Spackman E."/>
            <person name="Goraichik I."/>
            <person name="Dimitrov K.M."/>
            <person name="Suarez D.L."/>
            <person name="Swayne D.E."/>
        </authorList>
    </citation>
    <scope>NUCLEOTIDE SEQUENCE [LARGE SCALE GENOMIC DNA]</scope>
    <source>
        <strain evidence="2 3">DSM 11622</strain>
    </source>
</reference>
<dbReference type="EMBL" id="FWWW01000039">
    <property type="protein sequence ID" value="SMB84020.1"/>
    <property type="molecule type" value="Genomic_DNA"/>
</dbReference>
<evidence type="ECO:0000256" key="1">
    <source>
        <dbReference type="SAM" id="SignalP"/>
    </source>
</evidence>
<dbReference type="AlphaFoldDB" id="A0A1W1USL6"/>
<dbReference type="STRING" id="645990.SAMN00120144_0799"/>
<dbReference type="Gene3D" id="3.10.450.50">
    <property type="match status" value="1"/>
</dbReference>
<keyword evidence="3" id="KW-1185">Reference proteome</keyword>
<dbReference type="InterPro" id="IPR031977">
    <property type="entry name" value="DUF4783"/>
</dbReference>
<organism evidence="2 3">
    <name type="scientific">Hymenobacter roseosalivarius DSM 11622</name>
    <dbReference type="NCBI Taxonomy" id="645990"/>
    <lineage>
        <taxon>Bacteria</taxon>
        <taxon>Pseudomonadati</taxon>
        <taxon>Bacteroidota</taxon>
        <taxon>Cytophagia</taxon>
        <taxon>Cytophagales</taxon>
        <taxon>Hymenobacteraceae</taxon>
        <taxon>Hymenobacter</taxon>
    </lineage>
</organism>
<feature type="signal peptide" evidence="1">
    <location>
        <begin position="1"/>
        <end position="23"/>
    </location>
</feature>
<dbReference type="Pfam" id="PF16022">
    <property type="entry name" value="DUF4783"/>
    <property type="match status" value="1"/>
</dbReference>
<keyword evidence="1" id="KW-0732">Signal</keyword>
<proteinExistence type="predicted"/>
<evidence type="ECO:0008006" key="4">
    <source>
        <dbReference type="Google" id="ProtNLM"/>
    </source>
</evidence>
<gene>
    <name evidence="2" type="ORF">SAMN00120144_0799</name>
</gene>